<dbReference type="GO" id="GO:0016787">
    <property type="term" value="F:hydrolase activity"/>
    <property type="evidence" value="ECO:0007669"/>
    <property type="project" value="UniProtKB-KW"/>
</dbReference>
<dbReference type="Proteomes" id="UP001623592">
    <property type="component" value="Unassembled WGS sequence"/>
</dbReference>
<evidence type="ECO:0000313" key="2">
    <source>
        <dbReference type="EMBL" id="MFL0249984.1"/>
    </source>
</evidence>
<dbReference type="CDD" id="cd07583">
    <property type="entry name" value="nitrilase_5"/>
    <property type="match status" value="1"/>
</dbReference>
<dbReference type="Gene3D" id="3.60.110.10">
    <property type="entry name" value="Carbon-nitrogen hydrolase"/>
    <property type="match status" value="1"/>
</dbReference>
<proteinExistence type="predicted"/>
<dbReference type="InterPro" id="IPR052737">
    <property type="entry name" value="Omega-amidase_YafV"/>
</dbReference>
<organism evidence="2 3">
    <name type="scientific">Clostridium neuense</name>
    <dbReference type="NCBI Taxonomy" id="1728934"/>
    <lineage>
        <taxon>Bacteria</taxon>
        <taxon>Bacillati</taxon>
        <taxon>Bacillota</taxon>
        <taxon>Clostridia</taxon>
        <taxon>Eubacteriales</taxon>
        <taxon>Clostridiaceae</taxon>
        <taxon>Clostridium</taxon>
    </lineage>
</organism>
<dbReference type="EMBL" id="JBJIAA010000004">
    <property type="protein sequence ID" value="MFL0249984.1"/>
    <property type="molecule type" value="Genomic_DNA"/>
</dbReference>
<sequence length="261" mass="30602">MFKLKIGLAQMNIVWENKEETEKRCIKFLEKASREKVDLLVFPEMTLTGFSMNVNKIGEKNLETVKWFSEKSKEYNLCIGFGFVDIKDNIGKNNFSICTPYLGEIARYTKIHPFSYGEEDKHYLKGEEIKYFNIGDINFSSFICYDLRFPEIFQAASKRSEAIIVIANWPEARREHWITLLKARAIENQCYICAVNRVGEGNGLYYSGDSMVIDPYGRVVCTSKDEEKLLTADISKDEVKNCREKFRFKQDRREELYKRLF</sequence>
<dbReference type="Pfam" id="PF00795">
    <property type="entry name" value="CN_hydrolase"/>
    <property type="match status" value="1"/>
</dbReference>
<dbReference type="SUPFAM" id="SSF56317">
    <property type="entry name" value="Carbon-nitrogen hydrolase"/>
    <property type="match status" value="1"/>
</dbReference>
<protein>
    <submittedName>
        <fullName evidence="2">Carbon-nitrogen family hydrolase</fullName>
    </submittedName>
</protein>
<dbReference type="InterPro" id="IPR003010">
    <property type="entry name" value="C-N_Hydrolase"/>
</dbReference>
<name>A0ABW8TBV4_9CLOT</name>
<dbReference type="PANTHER" id="PTHR47799">
    <property type="entry name" value="OMEGA-AMIDASE YAFV"/>
    <property type="match status" value="1"/>
</dbReference>
<dbReference type="PANTHER" id="PTHR47799:SF1">
    <property type="entry name" value="OMEGA-AMIDASE YAFV"/>
    <property type="match status" value="1"/>
</dbReference>
<accession>A0ABW8TBV4</accession>
<keyword evidence="2" id="KW-0378">Hydrolase</keyword>
<gene>
    <name evidence="2" type="ORF">ACJDT4_06070</name>
</gene>
<comment type="caution">
    <text evidence="2">The sequence shown here is derived from an EMBL/GenBank/DDBJ whole genome shotgun (WGS) entry which is preliminary data.</text>
</comment>
<evidence type="ECO:0000313" key="3">
    <source>
        <dbReference type="Proteomes" id="UP001623592"/>
    </source>
</evidence>
<evidence type="ECO:0000259" key="1">
    <source>
        <dbReference type="PROSITE" id="PS50263"/>
    </source>
</evidence>
<feature type="domain" description="CN hydrolase" evidence="1">
    <location>
        <begin position="4"/>
        <end position="236"/>
    </location>
</feature>
<dbReference type="PROSITE" id="PS50263">
    <property type="entry name" value="CN_HYDROLASE"/>
    <property type="match status" value="1"/>
</dbReference>
<dbReference type="RefSeq" id="WP_406786650.1">
    <property type="nucleotide sequence ID" value="NZ_JBJIAA010000004.1"/>
</dbReference>
<dbReference type="InterPro" id="IPR036526">
    <property type="entry name" value="C-N_Hydrolase_sf"/>
</dbReference>
<keyword evidence="3" id="KW-1185">Reference proteome</keyword>
<reference evidence="2 3" key="1">
    <citation type="submission" date="2024-11" db="EMBL/GenBank/DDBJ databases">
        <authorList>
            <person name="Heng Y.C."/>
            <person name="Lim A.C.H."/>
            <person name="Lee J.K.Y."/>
            <person name="Kittelmann S."/>
        </authorList>
    </citation>
    <scope>NUCLEOTIDE SEQUENCE [LARGE SCALE GENOMIC DNA]</scope>
    <source>
        <strain evidence="2 3">WILCCON 0114</strain>
    </source>
</reference>